<keyword evidence="2" id="KW-1185">Reference proteome</keyword>
<evidence type="ECO:0000313" key="1">
    <source>
        <dbReference type="EMBL" id="OCH86628.1"/>
    </source>
</evidence>
<name>A0A8E2AL60_9APHY</name>
<sequence>MESFICSSGDALTYSGVLNPSIPAVPFAITTRDAKKNSPLRVFPEQKLRSWPVAALPPRVLWRAPSRARRRPPNFRTEASGRWIYYRWQGRNHYWFAFSCWMRLSSGSDCADVRSIIRCTCVGCMSRSRQNITVAPQKARDNTYLELSLIGGNRVRVWRAGHIRGWCSGAPRILAGPRRRRVYKCPL</sequence>
<dbReference type="AlphaFoldDB" id="A0A8E2AL60"/>
<evidence type="ECO:0000313" key="2">
    <source>
        <dbReference type="Proteomes" id="UP000250043"/>
    </source>
</evidence>
<accession>A0A8E2AL60</accession>
<proteinExistence type="predicted"/>
<reference evidence="1 2" key="1">
    <citation type="submission" date="2016-07" db="EMBL/GenBank/DDBJ databases">
        <title>Draft genome of the white-rot fungus Obba rivulosa 3A-2.</title>
        <authorList>
            <consortium name="DOE Joint Genome Institute"/>
            <person name="Miettinen O."/>
            <person name="Riley R."/>
            <person name="Acob R."/>
            <person name="Barry K."/>
            <person name="Cullen D."/>
            <person name="De Vries R."/>
            <person name="Hainaut M."/>
            <person name="Hatakka A."/>
            <person name="Henrissat B."/>
            <person name="Hilden K."/>
            <person name="Kuo R."/>
            <person name="Labutti K."/>
            <person name="Lipzen A."/>
            <person name="Makela M.R."/>
            <person name="Sandor L."/>
            <person name="Spatafora J.W."/>
            <person name="Grigoriev I.V."/>
            <person name="Hibbett D.S."/>
        </authorList>
    </citation>
    <scope>NUCLEOTIDE SEQUENCE [LARGE SCALE GENOMIC DNA]</scope>
    <source>
        <strain evidence="1 2">3A-2</strain>
    </source>
</reference>
<dbReference type="EMBL" id="KV722518">
    <property type="protein sequence ID" value="OCH86628.1"/>
    <property type="molecule type" value="Genomic_DNA"/>
</dbReference>
<protein>
    <submittedName>
        <fullName evidence="1">Uncharacterized protein</fullName>
    </submittedName>
</protein>
<gene>
    <name evidence="1" type="ORF">OBBRIDRAFT_212782</name>
</gene>
<organism evidence="1 2">
    <name type="scientific">Obba rivulosa</name>
    <dbReference type="NCBI Taxonomy" id="1052685"/>
    <lineage>
        <taxon>Eukaryota</taxon>
        <taxon>Fungi</taxon>
        <taxon>Dikarya</taxon>
        <taxon>Basidiomycota</taxon>
        <taxon>Agaricomycotina</taxon>
        <taxon>Agaricomycetes</taxon>
        <taxon>Polyporales</taxon>
        <taxon>Gelatoporiaceae</taxon>
        <taxon>Obba</taxon>
    </lineage>
</organism>
<dbReference type="Proteomes" id="UP000250043">
    <property type="component" value="Unassembled WGS sequence"/>
</dbReference>